<sequence length="164" mass="17429">MPAKLISNVSIVLLTFSNFNSAAKIYNNLNSSFIGGVSSNQMDGSFVSSSGPEYVDPESVDLSSGTESELQDLEDNETVFRGYGSHGLTSKVHFTTKHVTYTTSDIFGRSKTQVSTSTVYYKDSYTASENAAAGKLVFGGNSDDTTLFVGGILSSMVVGVLCLI</sequence>
<keyword evidence="3" id="KW-1185">Reference proteome</keyword>
<dbReference type="AlphaFoldDB" id="A0AAV5QVS4"/>
<feature type="chain" id="PRO_5043461865" evidence="1">
    <location>
        <begin position="23"/>
        <end position="164"/>
    </location>
</feature>
<evidence type="ECO:0000313" key="3">
    <source>
        <dbReference type="Proteomes" id="UP001360560"/>
    </source>
</evidence>
<comment type="caution">
    <text evidence="2">The sequence shown here is derived from an EMBL/GenBank/DDBJ whole genome shotgun (WGS) entry which is preliminary data.</text>
</comment>
<reference evidence="2 3" key="1">
    <citation type="journal article" date="2023" name="Elife">
        <title>Identification of key yeast species and microbe-microbe interactions impacting larval growth of Drosophila in the wild.</title>
        <authorList>
            <person name="Mure A."/>
            <person name="Sugiura Y."/>
            <person name="Maeda R."/>
            <person name="Honda K."/>
            <person name="Sakurai N."/>
            <person name="Takahashi Y."/>
            <person name="Watada M."/>
            <person name="Katoh T."/>
            <person name="Gotoh A."/>
            <person name="Gotoh Y."/>
            <person name="Taniguchi I."/>
            <person name="Nakamura K."/>
            <person name="Hayashi T."/>
            <person name="Katayama T."/>
            <person name="Uemura T."/>
            <person name="Hattori Y."/>
        </authorList>
    </citation>
    <scope>NUCLEOTIDE SEQUENCE [LARGE SCALE GENOMIC DNA]</scope>
    <source>
        <strain evidence="2 3">SC-9</strain>
    </source>
</reference>
<accession>A0AAV5QVS4</accession>
<dbReference type="Proteomes" id="UP001360560">
    <property type="component" value="Unassembled WGS sequence"/>
</dbReference>
<keyword evidence="1" id="KW-0732">Signal</keyword>
<gene>
    <name evidence="2" type="ORF">DASC09_062870</name>
</gene>
<feature type="signal peptide" evidence="1">
    <location>
        <begin position="1"/>
        <end position="22"/>
    </location>
</feature>
<dbReference type="GeneID" id="90076936"/>
<dbReference type="RefSeq" id="XP_064855943.1">
    <property type="nucleotide sequence ID" value="XM_064999871.1"/>
</dbReference>
<name>A0AAV5QVS4_9ASCO</name>
<evidence type="ECO:0000313" key="2">
    <source>
        <dbReference type="EMBL" id="GMM38948.1"/>
    </source>
</evidence>
<protein>
    <submittedName>
        <fullName evidence="2">Uncharacterized protein</fullName>
    </submittedName>
</protein>
<dbReference type="EMBL" id="BTFZ01000020">
    <property type="protein sequence ID" value="GMM38948.1"/>
    <property type="molecule type" value="Genomic_DNA"/>
</dbReference>
<organism evidence="2 3">
    <name type="scientific">Saccharomycopsis crataegensis</name>
    <dbReference type="NCBI Taxonomy" id="43959"/>
    <lineage>
        <taxon>Eukaryota</taxon>
        <taxon>Fungi</taxon>
        <taxon>Dikarya</taxon>
        <taxon>Ascomycota</taxon>
        <taxon>Saccharomycotina</taxon>
        <taxon>Saccharomycetes</taxon>
        <taxon>Saccharomycopsidaceae</taxon>
        <taxon>Saccharomycopsis</taxon>
    </lineage>
</organism>
<proteinExistence type="predicted"/>
<evidence type="ECO:0000256" key="1">
    <source>
        <dbReference type="SAM" id="SignalP"/>
    </source>
</evidence>